<evidence type="ECO:0000313" key="3">
    <source>
        <dbReference type="Proteomes" id="UP000003835"/>
    </source>
</evidence>
<gene>
    <name evidence="2" type="ORF">MC7420_1564</name>
</gene>
<keyword evidence="1" id="KW-0472">Membrane</keyword>
<name>B4W336_9CYAN</name>
<dbReference type="HOGENOM" id="CLU_3042314_0_0_3"/>
<reference evidence="2 3" key="1">
    <citation type="submission" date="2008-07" db="EMBL/GenBank/DDBJ databases">
        <authorList>
            <person name="Tandeau de Marsac N."/>
            <person name="Ferriera S."/>
            <person name="Johnson J."/>
            <person name="Kravitz S."/>
            <person name="Beeson K."/>
            <person name="Sutton G."/>
            <person name="Rogers Y.-H."/>
            <person name="Friedman R."/>
            <person name="Frazier M."/>
            <person name="Venter J.C."/>
        </authorList>
    </citation>
    <scope>NUCLEOTIDE SEQUENCE [LARGE SCALE GENOMIC DNA]</scope>
    <source>
        <strain evidence="2 3">PCC 7420</strain>
    </source>
</reference>
<sequence>MSQDLPSYANADEEAIDNFLMICSINFAITSVVMAGKRYFFVNCKVFAKITYEI</sequence>
<protein>
    <submittedName>
        <fullName evidence="2">Uncharacterized protein</fullName>
    </submittedName>
</protein>
<dbReference type="AlphaFoldDB" id="B4W336"/>
<keyword evidence="1" id="KW-0812">Transmembrane</keyword>
<evidence type="ECO:0000256" key="1">
    <source>
        <dbReference type="SAM" id="Phobius"/>
    </source>
</evidence>
<dbReference type="STRING" id="118168.MC7420_1564"/>
<accession>B4W336</accession>
<evidence type="ECO:0000313" key="2">
    <source>
        <dbReference type="EMBL" id="EDX71350.1"/>
    </source>
</evidence>
<organism evidence="2 3">
    <name type="scientific">Coleofasciculus chthonoplastes PCC 7420</name>
    <dbReference type="NCBI Taxonomy" id="118168"/>
    <lineage>
        <taxon>Bacteria</taxon>
        <taxon>Bacillati</taxon>
        <taxon>Cyanobacteriota</taxon>
        <taxon>Cyanophyceae</taxon>
        <taxon>Coleofasciculales</taxon>
        <taxon>Coleofasciculaceae</taxon>
        <taxon>Coleofasciculus</taxon>
    </lineage>
</organism>
<dbReference type="EMBL" id="DS989873">
    <property type="protein sequence ID" value="EDX71350.1"/>
    <property type="molecule type" value="Genomic_DNA"/>
</dbReference>
<feature type="transmembrane region" description="Helical" evidence="1">
    <location>
        <begin position="15"/>
        <end position="35"/>
    </location>
</feature>
<keyword evidence="3" id="KW-1185">Reference proteome</keyword>
<keyword evidence="1" id="KW-1133">Transmembrane helix</keyword>
<proteinExistence type="predicted"/>
<dbReference type="Proteomes" id="UP000003835">
    <property type="component" value="Unassembled WGS sequence"/>
</dbReference>